<accession>A0A016UGA3</accession>
<feature type="compositionally biased region" description="Low complexity" evidence="2">
    <location>
        <begin position="184"/>
        <end position="204"/>
    </location>
</feature>
<evidence type="ECO:0000259" key="4">
    <source>
        <dbReference type="SMART" id="SM01088"/>
    </source>
</evidence>
<dbReference type="AlphaFoldDB" id="A0A016UGA3"/>
<keyword evidence="6" id="KW-1185">Reference proteome</keyword>
<dbReference type="Pfam" id="PF01391">
    <property type="entry name" value="Collagen"/>
    <property type="match status" value="1"/>
</dbReference>
<keyword evidence="3" id="KW-0472">Membrane</keyword>
<feature type="compositionally biased region" description="Pro residues" evidence="2">
    <location>
        <begin position="205"/>
        <end position="220"/>
    </location>
</feature>
<dbReference type="PANTHER" id="PTHR24637">
    <property type="entry name" value="COLLAGEN"/>
    <property type="match status" value="1"/>
</dbReference>
<proteinExistence type="predicted"/>
<gene>
    <name evidence="5" type="primary">Acey_s0042.g578</name>
    <name evidence="5" type="ORF">Y032_0042g578</name>
</gene>
<dbReference type="InterPro" id="IPR008160">
    <property type="entry name" value="Collagen"/>
</dbReference>
<feature type="region of interest" description="Disordered" evidence="2">
    <location>
        <begin position="95"/>
        <end position="264"/>
    </location>
</feature>
<keyword evidence="1" id="KW-0677">Repeat</keyword>
<reference evidence="6" key="1">
    <citation type="journal article" date="2015" name="Nat. Genet.">
        <title>The genome and transcriptome of the zoonotic hookworm Ancylostoma ceylanicum identify infection-specific gene families.</title>
        <authorList>
            <person name="Schwarz E.M."/>
            <person name="Hu Y."/>
            <person name="Antoshechkin I."/>
            <person name="Miller M.M."/>
            <person name="Sternberg P.W."/>
            <person name="Aroian R.V."/>
        </authorList>
    </citation>
    <scope>NUCLEOTIDE SEQUENCE</scope>
    <source>
        <strain evidence="6">HY135</strain>
    </source>
</reference>
<evidence type="ECO:0000256" key="3">
    <source>
        <dbReference type="SAM" id="Phobius"/>
    </source>
</evidence>
<evidence type="ECO:0000256" key="2">
    <source>
        <dbReference type="SAM" id="MobiDB-lite"/>
    </source>
</evidence>
<keyword evidence="3" id="KW-1133">Transmembrane helix</keyword>
<feature type="compositionally biased region" description="Pro residues" evidence="2">
    <location>
        <begin position="244"/>
        <end position="257"/>
    </location>
</feature>
<sequence>MEAEKQRLAAYRFVAYTAVIFSVVAMLSICITLPMVYNYIHHVKRSMKTEIHYCRGSAKSIWGEVSHIKNFPSSNRTTRQAGGECEGCCAPGPAGPQGAPGKPGRPGVPGAPGMPGAPGRPPQKPCQPIAPPPCQPCPGGEPGTPGPQGPPGPPGPPGPDGSASGAGQPGPPGPKGPPGPPGNPGADGQPGAPGQSAAGAEEPGLPGPPGPPGPQGPPGPDGKSAGGAQVGPPGPKGPLGPAGPNGPPGNPGPPGQPGPAGKSGERGICPKYCALDVIVIAAKRDHDENSVKANLAQEVIPLTIIAVPFETETLSCSQDLSSSESWTENNCNPNEAHLRHARRMTVIFCEYLSPIYLLLTLASKAMKNIELIAVSRLPLSMSVSAL</sequence>
<name>A0A016UGA3_9BILA</name>
<organism evidence="5 6">
    <name type="scientific">Ancylostoma ceylanicum</name>
    <dbReference type="NCBI Taxonomy" id="53326"/>
    <lineage>
        <taxon>Eukaryota</taxon>
        <taxon>Metazoa</taxon>
        <taxon>Ecdysozoa</taxon>
        <taxon>Nematoda</taxon>
        <taxon>Chromadorea</taxon>
        <taxon>Rhabditida</taxon>
        <taxon>Rhabditina</taxon>
        <taxon>Rhabditomorpha</taxon>
        <taxon>Strongyloidea</taxon>
        <taxon>Ancylostomatidae</taxon>
        <taxon>Ancylostomatinae</taxon>
        <taxon>Ancylostoma</taxon>
    </lineage>
</organism>
<protein>
    <recommendedName>
        <fullName evidence="4">Nematode cuticle collagen N-terminal domain-containing protein</fullName>
    </recommendedName>
</protein>
<feature type="compositionally biased region" description="Pro residues" evidence="2">
    <location>
        <begin position="169"/>
        <end position="183"/>
    </location>
</feature>
<feature type="transmembrane region" description="Helical" evidence="3">
    <location>
        <begin position="13"/>
        <end position="40"/>
    </location>
</feature>
<evidence type="ECO:0000313" key="5">
    <source>
        <dbReference type="EMBL" id="EYC13877.1"/>
    </source>
</evidence>
<feature type="compositionally biased region" description="Pro residues" evidence="2">
    <location>
        <begin position="144"/>
        <end position="159"/>
    </location>
</feature>
<evidence type="ECO:0000256" key="1">
    <source>
        <dbReference type="ARBA" id="ARBA00022737"/>
    </source>
</evidence>
<feature type="domain" description="Nematode cuticle collagen N-terminal" evidence="4">
    <location>
        <begin position="13"/>
        <end position="65"/>
    </location>
</feature>
<dbReference type="SMART" id="SM01088">
    <property type="entry name" value="Col_cuticle_N"/>
    <property type="match status" value="1"/>
</dbReference>
<feature type="compositionally biased region" description="Pro residues" evidence="2">
    <location>
        <begin position="118"/>
        <end position="136"/>
    </location>
</feature>
<dbReference type="PANTHER" id="PTHR24637:SF262">
    <property type="entry name" value="CUTICLE COLLAGEN 34-RELATED"/>
    <property type="match status" value="1"/>
</dbReference>
<dbReference type="EMBL" id="JARK01001378">
    <property type="protein sequence ID" value="EYC13877.1"/>
    <property type="molecule type" value="Genomic_DNA"/>
</dbReference>
<dbReference type="InterPro" id="IPR002486">
    <property type="entry name" value="Col_cuticle_N"/>
</dbReference>
<dbReference type="OrthoDB" id="5920520at2759"/>
<dbReference type="Proteomes" id="UP000024635">
    <property type="component" value="Unassembled WGS sequence"/>
</dbReference>
<evidence type="ECO:0000313" key="6">
    <source>
        <dbReference type="Proteomes" id="UP000024635"/>
    </source>
</evidence>
<comment type="caution">
    <text evidence="5">The sequence shown here is derived from an EMBL/GenBank/DDBJ whole genome shotgun (WGS) entry which is preliminary data.</text>
</comment>
<dbReference type="STRING" id="53326.A0A016UGA3"/>
<keyword evidence="3" id="KW-0812">Transmembrane</keyword>
<dbReference type="Pfam" id="PF01484">
    <property type="entry name" value="Col_cuticle_N"/>
    <property type="match status" value="1"/>
</dbReference>
<dbReference type="GO" id="GO:0042302">
    <property type="term" value="F:structural constituent of cuticle"/>
    <property type="evidence" value="ECO:0007669"/>
    <property type="project" value="InterPro"/>
</dbReference>